<feature type="chain" id="PRO_5004825443" description="ML-like domain-containing protein" evidence="9">
    <location>
        <begin position="37"/>
        <end position="1145"/>
    </location>
</feature>
<comment type="similarity">
    <text evidence="2">Belongs to the transient receptor potential (TRP) ion channel family.</text>
</comment>
<feature type="region of interest" description="Disordered" evidence="7">
    <location>
        <begin position="695"/>
        <end position="806"/>
    </location>
</feature>
<evidence type="ECO:0000313" key="11">
    <source>
        <dbReference type="EMBL" id="ETN43141.1"/>
    </source>
</evidence>
<dbReference type="SMART" id="SM01320">
    <property type="entry name" value="TRP_N"/>
    <property type="match status" value="1"/>
</dbReference>
<dbReference type="InterPro" id="IPR010308">
    <property type="entry name" value="TRP_C"/>
</dbReference>
<sequence>MNESLCLGGRSRTFRSWHAVLGLLLLVATCIPVADAAFVEFTNCLSGNIVDSDPQLLQFVPLNVSAVFDLARENQPLNITVYGNVTGKATDEPYPPPSDPSWNDTSNQFGKIPDFISGNPAYTTLVGELNVLSYTPYTVPAERFCNSTVQGNCPLGPAFFATRNELDRLPAFAIHAQMNSTYSFTSISARLRILAGDQAASSYGCVLAIITPDLGDTLSGLLRYLPLAILIMVGVATIAAAVLSPWGSSDIFNWTSNFGRDEDLLRLVTPGFADCLQYLQFIVLTGSLTLNYPGFYQPVVSRVSWSALMFNQSLVSGVHYQPVVDGVYQYGTRSIYGLDRMTRLVGMGSSRDTWAGMILWLVIIVVAIAILTQVGFACRWAYRQVAKIEAEDLRSKNGPFTAGNCIRISLNYFLLPLASLSFYQLVIASRGPSYSVAIAVILMVVVILFSVRLFFLFLRTKPRAFLFDDLITVLAYGPLYNTYCDDAAMFALVPIVVNFTRGIAIGAVQPSGVAQIVVLAICEIVMILTLNAFRPFPSATSMNIYHTCFSAIRFVTLLLSIAFVPTLEVSDGTRGWIGYAILLIHACVLVFGFFLNAVQTLIEVVARLAGAGGHSDDGSATRGGLVKAFGMRQLSRRVPRRATPQERNSMASGAAMLERMDTEPKDLNMTRSRTRSISASSTLLLQQARNNPARMSQNLDGLSAGQSTPDASSTVSKRLTNRLSAQSAGGIVGLQHQVDKKDPYYRPPRRNTMDALNSPDKRSSADWSNPKTGLMADEQAMVDDDAGEGTSRFGRGERDDFEDLPVDASRPAKDYAVREVDFYYGVRGPALSSGTRKLKTGPADPTGTVSSATGWFKNLFGGKTHEKHKGFEVVRSARAPPPGLMPPAPGTERAIQEPYRDDPQSPVAARAGRSASLHSVSQRPPRESALYDDASSSDTSDDEPGSPSPIPAKPPSLPLINTVGDIELPSRIGSEKSRKSRKGQRSTLEDVPAVPAIPRKSSRRHSSRDLAAPSASLTGPAELSSIQGSPNQQRGSQATMKSASRLPFTNVQASPSKVNRHSMGGDSVASDYMHVGDEENAAPVSYTQHLRQTSSALGSHAFDDRPSSVGFVPQHRASDAIHHSPDSTEFEGSVAEVLGRPSRAR</sequence>
<feature type="transmembrane region" description="Helical" evidence="8">
    <location>
        <begin position="544"/>
        <end position="564"/>
    </location>
</feature>
<evidence type="ECO:0000256" key="2">
    <source>
        <dbReference type="ARBA" id="ARBA00010642"/>
    </source>
</evidence>
<evidence type="ECO:0000256" key="8">
    <source>
        <dbReference type="SAM" id="Phobius"/>
    </source>
</evidence>
<feature type="transmembrane region" description="Helical" evidence="8">
    <location>
        <begin position="576"/>
        <end position="598"/>
    </location>
</feature>
<feature type="transmembrane region" description="Helical" evidence="8">
    <location>
        <begin position="224"/>
        <end position="243"/>
    </location>
</feature>
<gene>
    <name evidence="11" type="ORF">HMPREF1541_02299</name>
</gene>
<keyword evidence="5 8" id="KW-1133">Transmembrane helix</keyword>
<keyword evidence="3 8" id="KW-0812">Transmembrane</keyword>
<accession>W2S349</accession>
<feature type="domain" description="ML-like" evidence="10">
    <location>
        <begin position="34"/>
        <end position="217"/>
    </location>
</feature>
<feature type="compositionally biased region" description="Basic and acidic residues" evidence="7">
    <location>
        <begin position="894"/>
        <end position="903"/>
    </location>
</feature>
<dbReference type="InParanoid" id="W2S349"/>
<evidence type="ECO:0000256" key="5">
    <source>
        <dbReference type="ARBA" id="ARBA00022989"/>
    </source>
</evidence>
<feature type="compositionally biased region" description="Pro residues" evidence="7">
    <location>
        <begin position="879"/>
        <end position="889"/>
    </location>
</feature>
<dbReference type="STRING" id="1220924.W2S349"/>
<feature type="region of interest" description="Disordered" evidence="7">
    <location>
        <begin position="636"/>
        <end position="680"/>
    </location>
</feature>
<dbReference type="Proteomes" id="UP000030752">
    <property type="component" value="Unassembled WGS sequence"/>
</dbReference>
<dbReference type="GO" id="GO:0016020">
    <property type="term" value="C:membrane"/>
    <property type="evidence" value="ECO:0007669"/>
    <property type="project" value="UniProtKB-SubCell"/>
</dbReference>
<feature type="compositionally biased region" description="Pro residues" evidence="7">
    <location>
        <begin position="946"/>
        <end position="957"/>
    </location>
</feature>
<dbReference type="PANTHER" id="PTHR31145">
    <property type="entry name" value="INTEGRAL MEMBRANE PROTEIN (AFU_ORTHOLOGUE AFUA_7G01610)"/>
    <property type="match status" value="1"/>
</dbReference>
<dbReference type="RefSeq" id="XP_008714877.1">
    <property type="nucleotide sequence ID" value="XM_008716655.1"/>
</dbReference>
<evidence type="ECO:0000256" key="4">
    <source>
        <dbReference type="ARBA" id="ARBA00022729"/>
    </source>
</evidence>
<feature type="compositionally biased region" description="Basic and acidic residues" evidence="7">
    <location>
        <begin position="658"/>
        <end position="668"/>
    </location>
</feature>
<feature type="transmembrane region" description="Helical" evidence="8">
    <location>
        <begin position="513"/>
        <end position="532"/>
    </location>
</feature>
<evidence type="ECO:0000256" key="6">
    <source>
        <dbReference type="ARBA" id="ARBA00023136"/>
    </source>
</evidence>
<reference evidence="11 12" key="1">
    <citation type="submission" date="2013-03" db="EMBL/GenBank/DDBJ databases">
        <title>The Genome Sequence of Phialophora europaea CBS 101466.</title>
        <authorList>
            <consortium name="The Broad Institute Genomics Platform"/>
            <person name="Cuomo C."/>
            <person name="de Hoog S."/>
            <person name="Gorbushina A."/>
            <person name="Walker B."/>
            <person name="Young S.K."/>
            <person name="Zeng Q."/>
            <person name="Gargeya S."/>
            <person name="Fitzgerald M."/>
            <person name="Haas B."/>
            <person name="Abouelleil A."/>
            <person name="Allen A.W."/>
            <person name="Alvarado L."/>
            <person name="Arachchi H.M."/>
            <person name="Berlin A.M."/>
            <person name="Chapman S.B."/>
            <person name="Gainer-Dewar J."/>
            <person name="Goldberg J."/>
            <person name="Griggs A."/>
            <person name="Gujja S."/>
            <person name="Hansen M."/>
            <person name="Howarth C."/>
            <person name="Imamovic A."/>
            <person name="Ireland A."/>
            <person name="Larimer J."/>
            <person name="McCowan C."/>
            <person name="Murphy C."/>
            <person name="Pearson M."/>
            <person name="Poon T.W."/>
            <person name="Priest M."/>
            <person name="Roberts A."/>
            <person name="Saif S."/>
            <person name="Shea T."/>
            <person name="Sisk P."/>
            <person name="Sykes S."/>
            <person name="Wortman J."/>
            <person name="Nusbaum C."/>
            <person name="Birren B."/>
        </authorList>
    </citation>
    <scope>NUCLEOTIDE SEQUENCE [LARGE SCALE GENOMIC DNA]</scope>
    <source>
        <strain evidence="11 12">CBS 101466</strain>
    </source>
</reference>
<dbReference type="AlphaFoldDB" id="W2S349"/>
<dbReference type="eggNOG" id="ENOG502R2RV">
    <property type="taxonomic scope" value="Eukaryota"/>
</dbReference>
<protein>
    <recommendedName>
        <fullName evidence="10">ML-like domain-containing protein</fullName>
    </recommendedName>
</protein>
<dbReference type="PANTHER" id="PTHR31145:SF6">
    <property type="entry name" value="INTEGRAL MEMBRANE PROTEIN (AFU_ORTHOLOGUE AFUA_7G01610)"/>
    <property type="match status" value="1"/>
</dbReference>
<feature type="signal peptide" evidence="9">
    <location>
        <begin position="1"/>
        <end position="36"/>
    </location>
</feature>
<dbReference type="VEuPathDB" id="FungiDB:HMPREF1541_02299"/>
<evidence type="ECO:0000259" key="10">
    <source>
        <dbReference type="SMART" id="SM01320"/>
    </source>
</evidence>
<dbReference type="EMBL" id="KB822718">
    <property type="protein sequence ID" value="ETN43141.1"/>
    <property type="molecule type" value="Genomic_DNA"/>
</dbReference>
<feature type="transmembrane region" description="Helical" evidence="8">
    <location>
        <begin position="410"/>
        <end position="428"/>
    </location>
</feature>
<keyword evidence="12" id="KW-1185">Reference proteome</keyword>
<evidence type="ECO:0000313" key="12">
    <source>
        <dbReference type="Proteomes" id="UP000030752"/>
    </source>
</evidence>
<comment type="subcellular location">
    <subcellularLocation>
        <location evidence="1">Membrane</location>
        <topology evidence="1">Multi-pass membrane protein</topology>
    </subcellularLocation>
</comment>
<evidence type="ECO:0000256" key="7">
    <source>
        <dbReference type="SAM" id="MobiDB-lite"/>
    </source>
</evidence>
<name>W2S349_CYPE1</name>
<dbReference type="GO" id="GO:0055085">
    <property type="term" value="P:transmembrane transport"/>
    <property type="evidence" value="ECO:0007669"/>
    <property type="project" value="TreeGrafter"/>
</dbReference>
<evidence type="ECO:0000256" key="9">
    <source>
        <dbReference type="SAM" id="SignalP"/>
    </source>
</evidence>
<dbReference type="InterPro" id="IPR040241">
    <property type="entry name" value="TRP_Flc/Pkd2-like"/>
</dbReference>
<dbReference type="Pfam" id="PF06011">
    <property type="entry name" value="TRP"/>
    <property type="match status" value="1"/>
</dbReference>
<feature type="transmembrane region" description="Helical" evidence="8">
    <location>
        <begin position="357"/>
        <end position="378"/>
    </location>
</feature>
<keyword evidence="6 8" id="KW-0472">Membrane</keyword>
<keyword evidence="4 9" id="KW-0732">Signal</keyword>
<dbReference type="GeneID" id="19969638"/>
<feature type="compositionally biased region" description="Polar residues" evidence="7">
    <location>
        <begin position="1024"/>
        <end position="1057"/>
    </location>
</feature>
<dbReference type="OrthoDB" id="5312224at2759"/>
<feature type="region of interest" description="Disordered" evidence="7">
    <location>
        <begin position="875"/>
        <end position="1081"/>
    </location>
</feature>
<feature type="compositionally biased region" description="Polar residues" evidence="7">
    <location>
        <begin position="695"/>
        <end position="727"/>
    </location>
</feature>
<dbReference type="HOGENOM" id="CLU_004278_0_0_1"/>
<proteinExistence type="inferred from homology"/>
<feature type="region of interest" description="Disordered" evidence="7">
    <location>
        <begin position="1118"/>
        <end position="1145"/>
    </location>
</feature>
<evidence type="ECO:0000256" key="3">
    <source>
        <dbReference type="ARBA" id="ARBA00022692"/>
    </source>
</evidence>
<dbReference type="Pfam" id="PF14558">
    <property type="entry name" value="TRP_N"/>
    <property type="match status" value="1"/>
</dbReference>
<dbReference type="InterPro" id="IPR032800">
    <property type="entry name" value="TRP_N"/>
</dbReference>
<organism evidence="11 12">
    <name type="scientific">Cyphellophora europaea (strain CBS 101466)</name>
    <name type="common">Phialophora europaea</name>
    <dbReference type="NCBI Taxonomy" id="1220924"/>
    <lineage>
        <taxon>Eukaryota</taxon>
        <taxon>Fungi</taxon>
        <taxon>Dikarya</taxon>
        <taxon>Ascomycota</taxon>
        <taxon>Pezizomycotina</taxon>
        <taxon>Eurotiomycetes</taxon>
        <taxon>Chaetothyriomycetidae</taxon>
        <taxon>Chaetothyriales</taxon>
        <taxon>Cyphellophoraceae</taxon>
        <taxon>Cyphellophora</taxon>
    </lineage>
</organism>
<feature type="transmembrane region" description="Helical" evidence="8">
    <location>
        <begin position="434"/>
        <end position="458"/>
    </location>
</feature>
<evidence type="ECO:0000256" key="1">
    <source>
        <dbReference type="ARBA" id="ARBA00004141"/>
    </source>
</evidence>